<dbReference type="Pfam" id="PF13649">
    <property type="entry name" value="Methyltransf_25"/>
    <property type="match status" value="1"/>
</dbReference>
<dbReference type="Proteomes" id="UP000799441">
    <property type="component" value="Unassembled WGS sequence"/>
</dbReference>
<dbReference type="InterPro" id="IPR041698">
    <property type="entry name" value="Methyltransf_25"/>
</dbReference>
<dbReference type="Gene3D" id="3.40.50.150">
    <property type="entry name" value="Vaccinia Virus protein VP39"/>
    <property type="match status" value="1"/>
</dbReference>
<comment type="caution">
    <text evidence="4">The sequence shown here is derived from an EMBL/GenBank/DDBJ whole genome shotgun (WGS) entry which is preliminary data.</text>
</comment>
<feature type="domain" description="Methyltransferase" evidence="3">
    <location>
        <begin position="49"/>
        <end position="148"/>
    </location>
</feature>
<evidence type="ECO:0000313" key="5">
    <source>
        <dbReference type="Proteomes" id="UP000799441"/>
    </source>
</evidence>
<keyword evidence="2" id="KW-0808">Transferase</keyword>
<keyword evidence="5" id="KW-1185">Reference proteome</keyword>
<name>A0A9P4UPV7_9PEZI</name>
<dbReference type="GO" id="GO:0008168">
    <property type="term" value="F:methyltransferase activity"/>
    <property type="evidence" value="ECO:0007669"/>
    <property type="project" value="UniProtKB-KW"/>
</dbReference>
<dbReference type="AlphaFoldDB" id="A0A9P4UPV7"/>
<dbReference type="CDD" id="cd02440">
    <property type="entry name" value="AdoMet_MTases"/>
    <property type="match status" value="1"/>
</dbReference>
<dbReference type="InterPro" id="IPR029063">
    <property type="entry name" value="SAM-dependent_MTases_sf"/>
</dbReference>
<keyword evidence="1 4" id="KW-0489">Methyltransferase</keyword>
<protein>
    <submittedName>
        <fullName evidence="4">S-adenosyl-L-methionine-dependent methyltransferase</fullName>
    </submittedName>
</protein>
<evidence type="ECO:0000256" key="2">
    <source>
        <dbReference type="ARBA" id="ARBA00022679"/>
    </source>
</evidence>
<dbReference type="PANTHER" id="PTHR43861">
    <property type="entry name" value="TRANS-ACONITATE 2-METHYLTRANSFERASE-RELATED"/>
    <property type="match status" value="1"/>
</dbReference>
<proteinExistence type="predicted"/>
<dbReference type="OrthoDB" id="6329284at2759"/>
<evidence type="ECO:0000313" key="4">
    <source>
        <dbReference type="EMBL" id="KAF2720420.1"/>
    </source>
</evidence>
<dbReference type="SUPFAM" id="SSF53335">
    <property type="entry name" value="S-adenosyl-L-methionine-dependent methyltransferases"/>
    <property type="match status" value="1"/>
</dbReference>
<organism evidence="4 5">
    <name type="scientific">Polychaeton citri CBS 116435</name>
    <dbReference type="NCBI Taxonomy" id="1314669"/>
    <lineage>
        <taxon>Eukaryota</taxon>
        <taxon>Fungi</taxon>
        <taxon>Dikarya</taxon>
        <taxon>Ascomycota</taxon>
        <taxon>Pezizomycotina</taxon>
        <taxon>Dothideomycetes</taxon>
        <taxon>Dothideomycetidae</taxon>
        <taxon>Capnodiales</taxon>
        <taxon>Capnodiaceae</taxon>
        <taxon>Polychaeton</taxon>
    </lineage>
</organism>
<evidence type="ECO:0000259" key="3">
    <source>
        <dbReference type="Pfam" id="PF13649"/>
    </source>
</evidence>
<dbReference type="EMBL" id="MU003800">
    <property type="protein sequence ID" value="KAF2720420.1"/>
    <property type="molecule type" value="Genomic_DNA"/>
</dbReference>
<sequence>MPPPVNLDAWNSIADFWDENLSDEGNDLFRQLLLPTVEQLVAVQDGEMVLDIGTGNGIVARRLAREGITVIATDYSDGQLKNAAERANRSGKEIEFSQLDLTDPEALESFATVHSERFDVVVASMLLKELSTLGPLAKFLPKVLKPNGRIVMANPHPCFQKPGAHRVVEVLENPETGVQEFHSSIKVRKYLNIGPVKSQALRGQPHPLTWFHRPIHGLLNPFLKEGLLVGEIREPSFDDGEDPKQIQSYHNFAQIPMLFIFKLTRTP</sequence>
<dbReference type="GO" id="GO:0032259">
    <property type="term" value="P:methylation"/>
    <property type="evidence" value="ECO:0007669"/>
    <property type="project" value="UniProtKB-KW"/>
</dbReference>
<reference evidence="4" key="1">
    <citation type="journal article" date="2020" name="Stud. Mycol.">
        <title>101 Dothideomycetes genomes: a test case for predicting lifestyles and emergence of pathogens.</title>
        <authorList>
            <person name="Haridas S."/>
            <person name="Albert R."/>
            <person name="Binder M."/>
            <person name="Bloem J."/>
            <person name="Labutti K."/>
            <person name="Salamov A."/>
            <person name="Andreopoulos B."/>
            <person name="Baker S."/>
            <person name="Barry K."/>
            <person name="Bills G."/>
            <person name="Bluhm B."/>
            <person name="Cannon C."/>
            <person name="Castanera R."/>
            <person name="Culley D."/>
            <person name="Daum C."/>
            <person name="Ezra D."/>
            <person name="Gonzalez J."/>
            <person name="Henrissat B."/>
            <person name="Kuo A."/>
            <person name="Liang C."/>
            <person name="Lipzen A."/>
            <person name="Lutzoni F."/>
            <person name="Magnuson J."/>
            <person name="Mondo S."/>
            <person name="Nolan M."/>
            <person name="Ohm R."/>
            <person name="Pangilinan J."/>
            <person name="Park H.-J."/>
            <person name="Ramirez L."/>
            <person name="Alfaro M."/>
            <person name="Sun H."/>
            <person name="Tritt A."/>
            <person name="Yoshinaga Y."/>
            <person name="Zwiers L.-H."/>
            <person name="Turgeon B."/>
            <person name="Goodwin S."/>
            <person name="Spatafora J."/>
            <person name="Crous P."/>
            <person name="Grigoriev I."/>
        </authorList>
    </citation>
    <scope>NUCLEOTIDE SEQUENCE</scope>
    <source>
        <strain evidence="4">CBS 116435</strain>
    </source>
</reference>
<evidence type="ECO:0000256" key="1">
    <source>
        <dbReference type="ARBA" id="ARBA00022603"/>
    </source>
</evidence>
<accession>A0A9P4UPV7</accession>
<gene>
    <name evidence="4" type="ORF">K431DRAFT_285896</name>
</gene>
<dbReference type="PANTHER" id="PTHR43861:SF1">
    <property type="entry name" value="TRANS-ACONITATE 2-METHYLTRANSFERASE"/>
    <property type="match status" value="1"/>
</dbReference>